<evidence type="ECO:0000313" key="3">
    <source>
        <dbReference type="Proteomes" id="UP000239388"/>
    </source>
</evidence>
<name>A0A2S8FHS9_9BACT</name>
<reference evidence="2 3" key="1">
    <citation type="submission" date="2018-02" db="EMBL/GenBank/DDBJ databases">
        <title>Comparative genomes isolates from brazilian mangrove.</title>
        <authorList>
            <person name="Araujo J.E."/>
            <person name="Taketani R.G."/>
            <person name="Silva M.C.P."/>
            <person name="Loureco M.V."/>
            <person name="Andreote F.D."/>
        </authorList>
    </citation>
    <scope>NUCLEOTIDE SEQUENCE [LARGE SCALE GENOMIC DNA]</scope>
    <source>
        <strain evidence="2 3">NAP PRIS-MGV</strain>
    </source>
</reference>
<proteinExistence type="predicted"/>
<keyword evidence="1" id="KW-0732">Signal</keyword>
<evidence type="ECO:0008006" key="4">
    <source>
        <dbReference type="Google" id="ProtNLM"/>
    </source>
</evidence>
<organism evidence="2 3">
    <name type="scientific">Blastopirellula marina</name>
    <dbReference type="NCBI Taxonomy" id="124"/>
    <lineage>
        <taxon>Bacteria</taxon>
        <taxon>Pseudomonadati</taxon>
        <taxon>Planctomycetota</taxon>
        <taxon>Planctomycetia</taxon>
        <taxon>Pirellulales</taxon>
        <taxon>Pirellulaceae</taxon>
        <taxon>Blastopirellula</taxon>
    </lineage>
</organism>
<evidence type="ECO:0000313" key="2">
    <source>
        <dbReference type="EMBL" id="PQO31717.1"/>
    </source>
</evidence>
<dbReference type="OrthoDB" id="285961at2"/>
<dbReference type="Proteomes" id="UP000239388">
    <property type="component" value="Unassembled WGS sequence"/>
</dbReference>
<dbReference type="EMBL" id="PUIB01000019">
    <property type="protein sequence ID" value="PQO31717.1"/>
    <property type="molecule type" value="Genomic_DNA"/>
</dbReference>
<gene>
    <name evidence="2" type="ORF">C5Y98_20105</name>
</gene>
<dbReference type="RefSeq" id="WP_105356869.1">
    <property type="nucleotide sequence ID" value="NZ_PUIB01000019.1"/>
</dbReference>
<sequence>MQFGHLASKISLPCVAMLLLSIIRPCCALADVIDDFETARTSWVQMPNDASAIPLAHQRQVGDSHMGASSELIRLQCGNGTHAYYGHAVPPARVVTELKYSVWIKSDRQGIQAAARVVFPRAIDPQTGQPRVTLVFGDRYGEPNRWSAVGIRNIDELVRQQVAALRSEHGSQFDAREAYVDYVVLNLYTKPGPIQVQIDNLEGEGILNVGQTATVTQRPVTQGGVRGMPGTTGVNVQLGPQRSDSTTNGQVIEVNDHPEVPRIIDYNGEPLGLLRQLGFTAIRTSQAPSPRLQQELLRYNMWSVSSPPEERSPADQAAVLAWELPVTSGEDGFSDFAIRASDLRLLDGAKPRPILAITQNRTRDFSQHSDVIATRRTTLGTSQSLRDYAKWMQSWSLFASPNAIRWAVIPTQFSPNTQRQVSLLAQQSSVPMGFQPVQLEKATFLAVANGVRGVLFESNQPLNADRPVDAARGLALELINRRLNLIEPWVAAGRRMEGASCSDPNVHVSLMATDTAILLIAVRTAPNDHLVIDPVPERKKVTVSVRGVPMAAEARLIGDSGIHWVEQSRGLGDMQIHLDRTEHVSLVVLTQDQRVIRDLYRRSERNRVNLVKLRIDIAQHEFRLAEHVRNALESPTQSPAISRGISQAWAEVREAERLYEAENLQEAYRFAMQAENKVAQVQKMQWQQWAALYQYPLTNPTLISYDVIPFASRLQGNLQYLRPGGNLLPGGAMEDPTFLLSSGWVQVQTPQPGFEAEVEFTPQMPHGGNYAVAMRVKPDAQGLYARPEEAPIAIRSAPVRVEHDRLVLIRGWIRIPQKLSDESGGVLIYDSLGGRELGLHLKEAEEWTEFTLIRATGENDTMQLTFELADTGQVFLDDVTVHMYEAARGPEIAPGLETSSDRNLFQTIQP</sequence>
<feature type="signal peptide" evidence="1">
    <location>
        <begin position="1"/>
        <end position="30"/>
    </location>
</feature>
<comment type="caution">
    <text evidence="2">The sequence shown here is derived from an EMBL/GenBank/DDBJ whole genome shotgun (WGS) entry which is preliminary data.</text>
</comment>
<evidence type="ECO:0000256" key="1">
    <source>
        <dbReference type="SAM" id="SignalP"/>
    </source>
</evidence>
<protein>
    <recommendedName>
        <fullName evidence="4">VIT domain-containing protein</fullName>
    </recommendedName>
</protein>
<feature type="chain" id="PRO_5015760034" description="VIT domain-containing protein" evidence="1">
    <location>
        <begin position="31"/>
        <end position="910"/>
    </location>
</feature>
<dbReference type="AlphaFoldDB" id="A0A2S8FHS9"/>
<accession>A0A2S8FHS9</accession>